<sequence>MSIVEPLADQLERQFGSFPAPRRAFLSWVDDQLDRCARLGVPGEVAQRMIETGYVEWRATLLGIDLDWENAPAVGREFPDREQPADQEREPLDDA</sequence>
<evidence type="ECO:0000313" key="3">
    <source>
        <dbReference type="Proteomes" id="UP001158076"/>
    </source>
</evidence>
<feature type="region of interest" description="Disordered" evidence="1">
    <location>
        <begin position="73"/>
        <end position="95"/>
    </location>
</feature>
<name>A0AA42KRV1_STUST</name>
<evidence type="ECO:0000256" key="1">
    <source>
        <dbReference type="SAM" id="MobiDB-lite"/>
    </source>
</evidence>
<reference evidence="2" key="1">
    <citation type="submission" date="2022-09" db="EMBL/GenBank/DDBJ databases">
        <title>Intensive care unit water sources are persistently colonized with multi-drug resistant bacteria and are the site of extensive horizontal gene transfer of antibiotic resistance genes.</title>
        <authorList>
            <person name="Diorio-Toth L."/>
        </authorList>
    </citation>
    <scope>NUCLEOTIDE SEQUENCE</scope>
    <source>
        <strain evidence="2">GD04147</strain>
    </source>
</reference>
<feature type="compositionally biased region" description="Basic and acidic residues" evidence="1">
    <location>
        <begin position="77"/>
        <end position="95"/>
    </location>
</feature>
<dbReference type="RefSeq" id="WP_279648049.1">
    <property type="nucleotide sequence ID" value="NZ_JAODZE010000052.1"/>
</dbReference>
<dbReference type="Proteomes" id="UP001158076">
    <property type="component" value="Unassembled WGS sequence"/>
</dbReference>
<protein>
    <submittedName>
        <fullName evidence="2">Uncharacterized protein</fullName>
    </submittedName>
</protein>
<comment type="caution">
    <text evidence="2">The sequence shown here is derived from an EMBL/GenBank/DDBJ whole genome shotgun (WGS) entry which is preliminary data.</text>
</comment>
<dbReference type="EMBL" id="JAODZE010000052">
    <property type="protein sequence ID" value="MDH0149186.1"/>
    <property type="molecule type" value="Genomic_DNA"/>
</dbReference>
<evidence type="ECO:0000313" key="2">
    <source>
        <dbReference type="EMBL" id="MDH0149186.1"/>
    </source>
</evidence>
<gene>
    <name evidence="2" type="ORF">N7335_22620</name>
</gene>
<organism evidence="2 3">
    <name type="scientific">Stutzerimonas stutzeri</name>
    <name type="common">Pseudomonas stutzeri</name>
    <dbReference type="NCBI Taxonomy" id="316"/>
    <lineage>
        <taxon>Bacteria</taxon>
        <taxon>Pseudomonadati</taxon>
        <taxon>Pseudomonadota</taxon>
        <taxon>Gammaproteobacteria</taxon>
        <taxon>Pseudomonadales</taxon>
        <taxon>Pseudomonadaceae</taxon>
        <taxon>Stutzerimonas</taxon>
    </lineage>
</organism>
<accession>A0AA42KRV1</accession>
<dbReference type="AlphaFoldDB" id="A0AA42KRV1"/>
<proteinExistence type="predicted"/>